<dbReference type="OrthoDB" id="20634at10239"/>
<keyword evidence="5" id="KW-0813">Transport</keyword>
<keyword evidence="6 13" id="KW-0812">Transmembrane</keyword>
<dbReference type="EMBL" id="MT478994">
    <property type="protein sequence ID" value="QXF78555.1"/>
    <property type="molecule type" value="Genomic_RNA"/>
</dbReference>
<dbReference type="InterPro" id="IPR001896">
    <property type="entry name" value="Plant_vir_prot"/>
</dbReference>
<evidence type="ECO:0000256" key="10">
    <source>
        <dbReference type="ARBA" id="ARBA00023136"/>
    </source>
</evidence>
<accession>A0A1C9IAW7</accession>
<proteinExistence type="inferred from homology"/>
<evidence type="ECO:0000256" key="9">
    <source>
        <dbReference type="ARBA" id="ARBA00023031"/>
    </source>
</evidence>
<comment type="function">
    <text evidence="1">Plays a role in viral cell-to-cell propagation, by facilitating genome transport to neighboring plant cells through plasmosdesmata,.</text>
</comment>
<dbReference type="RefSeq" id="YP_009288958.1">
    <property type="nucleotide sequence ID" value="NC_031089.1"/>
</dbReference>
<dbReference type="GO" id="GO:0044167">
    <property type="term" value="C:host cell endoplasmic reticulum membrane"/>
    <property type="evidence" value="ECO:0007669"/>
    <property type="project" value="UniProtKB-SubCell"/>
</dbReference>
<sequence>MPLSPPPDNTRIYLCVAFGLSLTTFIWSFSRSTLPFVGDNIHQLPHGGFYQDGTKTIRYNSPGKLNSLEAPTRFLKQPWAIVIALIAIIIFLNKSSNSRCATCGHRH</sequence>
<feature type="transmembrane region" description="Helical" evidence="13">
    <location>
        <begin position="12"/>
        <end position="30"/>
    </location>
</feature>
<evidence type="ECO:0000313" key="15">
    <source>
        <dbReference type="EMBL" id="QXF78555.1"/>
    </source>
</evidence>
<evidence type="ECO:0000256" key="7">
    <source>
        <dbReference type="ARBA" id="ARBA00022870"/>
    </source>
</evidence>
<evidence type="ECO:0000256" key="4">
    <source>
        <dbReference type="ARBA" id="ARBA00013304"/>
    </source>
</evidence>
<dbReference type="GeneID" id="29061061"/>
<comment type="similarity">
    <text evidence="3">Belongs to the Tymovirales TGBp2 protein family.</text>
</comment>
<keyword evidence="8 13" id="KW-1133">Transmembrane helix</keyword>
<keyword evidence="9" id="KW-0916">Viral movement protein</keyword>
<name>A0A1C9IAW7_9VIRU</name>
<feature type="transmembrane region" description="Helical" evidence="13">
    <location>
        <begin position="74"/>
        <end position="92"/>
    </location>
</feature>
<dbReference type="Proteomes" id="UP000201444">
    <property type="component" value="Segment"/>
</dbReference>
<evidence type="ECO:0000256" key="13">
    <source>
        <dbReference type="SAM" id="Phobius"/>
    </source>
</evidence>
<keyword evidence="10 13" id="KW-0472">Membrane</keyword>
<evidence type="ECO:0000256" key="11">
    <source>
        <dbReference type="ARBA" id="ARBA00023184"/>
    </source>
</evidence>
<evidence type="ECO:0000256" key="6">
    <source>
        <dbReference type="ARBA" id="ARBA00022692"/>
    </source>
</evidence>
<dbReference type="KEGG" id="vg:29061061"/>
<evidence type="ECO:0000313" key="14">
    <source>
        <dbReference type="EMBL" id="AOO96601.1"/>
    </source>
</evidence>
<keyword evidence="16" id="KW-1185">Reference proteome</keyword>
<evidence type="ECO:0000313" key="16">
    <source>
        <dbReference type="Proteomes" id="UP000201444"/>
    </source>
</evidence>
<reference evidence="15" key="2">
    <citation type="submission" date="2020-05" db="EMBL/GenBank/DDBJ databases">
        <authorList>
            <person name="Song S."/>
            <person name="Li Z."/>
        </authorList>
    </citation>
    <scope>NUCLEOTIDE SEQUENCE</scope>
    <source>
        <strain evidence="15">LVA-Sob</strain>
    </source>
</reference>
<evidence type="ECO:0000256" key="1">
    <source>
        <dbReference type="ARBA" id="ARBA00002252"/>
    </source>
</evidence>
<evidence type="ECO:0000256" key="12">
    <source>
        <dbReference type="ARBA" id="ARBA00032240"/>
    </source>
</evidence>
<comment type="subcellular location">
    <subcellularLocation>
        <location evidence="2">Host endoplasmic reticulum membrane</location>
    </subcellularLocation>
</comment>
<dbReference type="EMBL" id="KX000914">
    <property type="protein sequence ID" value="AOO96601.1"/>
    <property type="molecule type" value="Genomic_RNA"/>
</dbReference>
<keyword evidence="11" id="KW-1038">Host endoplasmic reticulum</keyword>
<reference evidence="14 16" key="1">
    <citation type="journal article" date="2016" name="Arch. Virol.">
        <title>The complete sequence and genome organization of ligustrum virus A, a novel carlavirus.</title>
        <authorList>
            <person name="Igori D."/>
            <person name="Lim S."/>
            <person name="Zhao F."/>
            <person name="Baek D."/>
            <person name="Park J.M."/>
            <person name="Cho H.S."/>
            <person name="Kim H.S."/>
            <person name="Kwon S.Y."/>
            <person name="Moon J.S."/>
        </authorList>
    </citation>
    <scope>NUCLEOTIDE SEQUENCE [LARGE SCALE GENOMIC DNA]</scope>
    <source>
        <strain evidence="14">SK</strain>
    </source>
</reference>
<evidence type="ECO:0000256" key="8">
    <source>
        <dbReference type="ARBA" id="ARBA00022989"/>
    </source>
</evidence>
<dbReference type="GO" id="GO:0046740">
    <property type="term" value="P:transport of virus in host, cell to cell"/>
    <property type="evidence" value="ECO:0007669"/>
    <property type="project" value="UniProtKB-KW"/>
</dbReference>
<dbReference type="Pfam" id="PF01307">
    <property type="entry name" value="Plant_vir_prot"/>
    <property type="match status" value="1"/>
</dbReference>
<organism evidence="14 16">
    <name type="scientific">Ligustrum virus A</name>
    <dbReference type="NCBI Taxonomy" id="1899566"/>
    <lineage>
        <taxon>Viruses</taxon>
        <taxon>Riboviria</taxon>
        <taxon>Orthornavirae</taxon>
        <taxon>Kitrinoviricota</taxon>
        <taxon>Alsuviricetes</taxon>
        <taxon>Tymovirales</taxon>
        <taxon>Betaflexiviridae</taxon>
        <taxon>Quinvirinae</taxon>
        <taxon>Carlavirus</taxon>
        <taxon>Carlavirus alphaligustri</taxon>
    </lineage>
</organism>
<evidence type="ECO:0000256" key="3">
    <source>
        <dbReference type="ARBA" id="ARBA00010321"/>
    </source>
</evidence>
<protein>
    <recommendedName>
        <fullName evidence="4">Movement protein TGB2</fullName>
    </recommendedName>
    <alternativeName>
        <fullName evidence="12">Triple gene block 2 protein</fullName>
    </alternativeName>
</protein>
<evidence type="ECO:0000256" key="5">
    <source>
        <dbReference type="ARBA" id="ARBA00022448"/>
    </source>
</evidence>
<evidence type="ECO:0000256" key="2">
    <source>
        <dbReference type="ARBA" id="ARBA00004625"/>
    </source>
</evidence>
<keyword evidence="7" id="KW-1043">Host membrane</keyword>